<organism evidence="12 13">
    <name type="scientific">Galleria mellonella</name>
    <name type="common">Greater wax moth</name>
    <dbReference type="NCBI Taxonomy" id="7137"/>
    <lineage>
        <taxon>Eukaryota</taxon>
        <taxon>Metazoa</taxon>
        <taxon>Ecdysozoa</taxon>
        <taxon>Arthropoda</taxon>
        <taxon>Hexapoda</taxon>
        <taxon>Insecta</taxon>
        <taxon>Pterygota</taxon>
        <taxon>Neoptera</taxon>
        <taxon>Endopterygota</taxon>
        <taxon>Lepidoptera</taxon>
        <taxon>Glossata</taxon>
        <taxon>Ditrysia</taxon>
        <taxon>Pyraloidea</taxon>
        <taxon>Pyralidae</taxon>
        <taxon>Galleriinae</taxon>
        <taxon>Galleria</taxon>
    </lineage>
</organism>
<dbReference type="Gene3D" id="2.60.40.10">
    <property type="entry name" value="Immunoglobulins"/>
    <property type="match status" value="8"/>
</dbReference>
<dbReference type="GeneID" id="113512041"/>
<dbReference type="GO" id="GO:0007156">
    <property type="term" value="P:homophilic cell adhesion via plasma membrane adhesion molecules"/>
    <property type="evidence" value="ECO:0007669"/>
    <property type="project" value="TreeGrafter"/>
</dbReference>
<evidence type="ECO:0000256" key="8">
    <source>
        <dbReference type="ARBA" id="ARBA00023319"/>
    </source>
</evidence>
<dbReference type="InterPro" id="IPR013783">
    <property type="entry name" value="Ig-like_fold"/>
</dbReference>
<dbReference type="Proteomes" id="UP001652740">
    <property type="component" value="Unplaced"/>
</dbReference>
<dbReference type="GO" id="GO:0032991">
    <property type="term" value="C:protein-containing complex"/>
    <property type="evidence" value="ECO:0007669"/>
    <property type="project" value="UniProtKB-ARBA"/>
</dbReference>
<dbReference type="InterPro" id="IPR036465">
    <property type="entry name" value="vWFA_dom_sf"/>
</dbReference>
<dbReference type="GO" id="GO:0003676">
    <property type="term" value="F:nucleic acid binding"/>
    <property type="evidence" value="ECO:0007669"/>
    <property type="project" value="InterPro"/>
</dbReference>
<dbReference type="Pfam" id="PF01223">
    <property type="entry name" value="Endonuclease_NS"/>
    <property type="match status" value="1"/>
</dbReference>
<dbReference type="InParanoid" id="A0A6J1WDD0"/>
<proteinExistence type="predicted"/>
<feature type="domain" description="Ig-like" evidence="11">
    <location>
        <begin position="535"/>
        <end position="599"/>
    </location>
</feature>
<dbReference type="KEGG" id="gmw:113512041"/>
<dbReference type="InterPro" id="IPR013098">
    <property type="entry name" value="Ig_I-set"/>
</dbReference>
<feature type="signal peptide" evidence="9">
    <location>
        <begin position="1"/>
        <end position="24"/>
    </location>
</feature>
<feature type="domain" description="Ig-like" evidence="11">
    <location>
        <begin position="699"/>
        <end position="783"/>
    </location>
</feature>
<evidence type="ECO:0000256" key="1">
    <source>
        <dbReference type="ARBA" id="ARBA00004479"/>
    </source>
</evidence>
<feature type="domain" description="Ig-like" evidence="11">
    <location>
        <begin position="421"/>
        <end position="508"/>
    </location>
</feature>
<dbReference type="PROSITE" id="PS50835">
    <property type="entry name" value="IG_LIKE"/>
    <property type="match status" value="8"/>
</dbReference>
<dbReference type="SUPFAM" id="SSF54060">
    <property type="entry name" value="His-Me finger endonucleases"/>
    <property type="match status" value="1"/>
</dbReference>
<comment type="subcellular location">
    <subcellularLocation>
        <location evidence="1">Membrane</location>
        <topology evidence="1">Single-pass type I membrane protein</topology>
    </subcellularLocation>
    <subcellularLocation>
        <location evidence="2">Secreted</location>
    </subcellularLocation>
</comment>
<sequence length="1516" mass="170731">MFFKSTNKFVSFIFLLNIFLLVQAQSEKSSVTFIIDDTGSMSDDIQQVKREVHTVFNTVMNSAASQIENFILITFNDPGVKLLTITKDKDEFKNYLESIDVNGGGDCPEYAMSGIELGLEKSLPGSYFYVFTDASAKDYEKLKRIQSLAIKKQTQVVFLLTGRCNYNDDDPMYKSYHTLAAATSGRVFHMNKSEVGEIIKYIADTVESRKTKIVAKKFAPGYGHKVEYTLDSETNGSSVIISGEDPKGKVTNPDGSISSVPTIDTSGVVVIKPPSLTGTYIAEVGSKSETSVVVMATTKIDFQHGFSVFKPKLLNATTIKPIADIKSYLSIALITDSENVELKKISIVDLDDKIILEKPVELIDKKTNYYITEPFVPPNSLFKIGITVYNPKTNSTIKRFSLTPIEPQKPELDGKPIDTSPVVTILDGSELNAEYDEPLKLVCKVHGYPKPDIVWENAISSEVLKSELTVLEPPYDYISTLEIDKVNNNVTYRCKAFIKSNEDSKTIDIKTKRKYYFEMLEIPKDLNIEYKKEGSVHCKVNAYPPATTVWYAKGKRIYGDSKNVLISADSTILTIKHMEPHLQGAYMCEVRNEFERNVTNFKISITGLEAPVIRKGVNKINVLKGKSIEISCRIVRGIPKPKFSWMLRKHSETYSLSEDTESLYLNNVTSEHNGVYRCLAVNVVGVDYHDTEVIVNYPPQIKNDKTVIQAVEGSKPILLCNTDGAPAPYVRWFLNGTLLRTDTDHQIYRDNSMRIIASEENSGKYTCVAENIYGKAERTVQVDYIVPVNIELPDRSTLETRVGRHLVLPCRADGYPKPDVKWVFYSTNPEIPPKILKGEKGTLTLKAAQQEHSGFYTCIASNPGSSVNITYEVKVHAPPVILNTHPDRIYTAVVEDLALRVPCHATGNPEPEITWHLNRLPVPKGEWFDIEEDGTLVIKNPDSNSGGFYYCKAQNKFGIDQKYFHVVVKQVPDASTPTSSIVIKEGNTVHIKCDVPHEKIDKLRWFKNNKLIRTGELILNNARAADTGVYICRVSNFVESASATTKVTVGLVPRFKVNEENTNINYEEGTVIDLNCVTEGEPTPQVSWWHDGIILDETESTYYLEMEDDSSIGQYTCVVSNEIGSINRTFTVALTDCLLNIERDFEGNQPLMVTNDLRLPSYKIINNEAVRVPKDEVIILSCPERFNLLPLSEVQATCISETDFNIGGRIYKYSDLKCTTPTQPVIRNTGLHCAGPRTESVKVGYSIRGRFLEVYEVCLSKEKGVPLYTKNFIHWTLADVEPKDAKWINHESAPYDFDALYDCRNQITTISFTLGEKFHYDDGCCFAKRQLVSSKDLYPGLPQVTAFNHLNVIPLWSTCGSRNWDEVEERVRTLANSTHNELLVWTGTSKHLELPNVVSDNIAININDNTKEQPIPQYIWKVVQNPPTRQSLAIIKVNIPDMDPRDAYKHMLCTDICENISWMRNKAWKDTTKGFVYCCKIRDFERAFGFNNYFSPSGNRILDAVSIISDHSLILV</sequence>
<keyword evidence="7" id="KW-0325">Glycoprotein</keyword>
<dbReference type="Gene3D" id="3.40.570.10">
    <property type="entry name" value="Extracellular Endonuclease, subunit A"/>
    <property type="match status" value="1"/>
</dbReference>
<dbReference type="InterPro" id="IPR007110">
    <property type="entry name" value="Ig-like_dom"/>
</dbReference>
<evidence type="ECO:0000259" key="10">
    <source>
        <dbReference type="PROSITE" id="PS50234"/>
    </source>
</evidence>
<dbReference type="InterPro" id="IPR056861">
    <property type="entry name" value="HMCN1-like_VWA"/>
</dbReference>
<gene>
    <name evidence="13" type="primary">LOC113512041</name>
</gene>
<dbReference type="GO" id="GO:0046872">
    <property type="term" value="F:metal ion binding"/>
    <property type="evidence" value="ECO:0007669"/>
    <property type="project" value="InterPro"/>
</dbReference>
<dbReference type="GO" id="GO:0016787">
    <property type="term" value="F:hydrolase activity"/>
    <property type="evidence" value="ECO:0007669"/>
    <property type="project" value="InterPro"/>
</dbReference>
<dbReference type="Gene3D" id="3.40.50.410">
    <property type="entry name" value="von Willebrand factor, type A domain"/>
    <property type="match status" value="1"/>
</dbReference>
<dbReference type="SUPFAM" id="SSF48726">
    <property type="entry name" value="Immunoglobulin"/>
    <property type="match status" value="7"/>
</dbReference>
<dbReference type="SMART" id="SM00409">
    <property type="entry name" value="IG"/>
    <property type="match status" value="8"/>
</dbReference>
<evidence type="ECO:0000256" key="4">
    <source>
        <dbReference type="ARBA" id="ARBA00022729"/>
    </source>
</evidence>
<keyword evidence="3" id="KW-0964">Secreted</keyword>
<dbReference type="Pfam" id="PF25106">
    <property type="entry name" value="VWA_4"/>
    <property type="match status" value="1"/>
</dbReference>
<feature type="domain" description="Ig-like" evidence="11">
    <location>
        <begin position="1053"/>
        <end position="1133"/>
    </location>
</feature>
<dbReference type="InterPro" id="IPR044925">
    <property type="entry name" value="His-Me_finger_sf"/>
</dbReference>
<dbReference type="PANTHER" id="PTHR11640">
    <property type="entry name" value="NEPHRIN"/>
    <property type="match status" value="1"/>
</dbReference>
<dbReference type="GO" id="GO:0030424">
    <property type="term" value="C:axon"/>
    <property type="evidence" value="ECO:0007669"/>
    <property type="project" value="TreeGrafter"/>
</dbReference>
<evidence type="ECO:0000256" key="7">
    <source>
        <dbReference type="ARBA" id="ARBA00023180"/>
    </source>
</evidence>
<dbReference type="InterPro" id="IPR003599">
    <property type="entry name" value="Ig_sub"/>
</dbReference>
<evidence type="ECO:0000256" key="9">
    <source>
        <dbReference type="SAM" id="SignalP"/>
    </source>
</evidence>
<reference evidence="13" key="1">
    <citation type="submission" date="2025-08" db="UniProtKB">
        <authorList>
            <consortium name="RefSeq"/>
        </authorList>
    </citation>
    <scope>IDENTIFICATION</scope>
    <source>
        <tissue evidence="13">Whole larvae</tissue>
    </source>
</reference>
<evidence type="ECO:0000313" key="13">
    <source>
        <dbReference type="RefSeq" id="XP_026751605.2"/>
    </source>
</evidence>
<dbReference type="InterPro" id="IPR044929">
    <property type="entry name" value="DNA/RNA_non-sp_Endonuclease_sf"/>
</dbReference>
<dbReference type="SMART" id="SM00408">
    <property type="entry name" value="IGc2"/>
    <property type="match status" value="8"/>
</dbReference>
<dbReference type="InterPro" id="IPR003598">
    <property type="entry name" value="Ig_sub2"/>
</dbReference>
<dbReference type="InterPro" id="IPR036179">
    <property type="entry name" value="Ig-like_dom_sf"/>
</dbReference>
<feature type="domain" description="VWFA" evidence="10">
    <location>
        <begin position="30"/>
        <end position="206"/>
    </location>
</feature>
<feature type="domain" description="Ig-like" evidence="11">
    <location>
        <begin position="787"/>
        <end position="870"/>
    </location>
</feature>
<evidence type="ECO:0000256" key="6">
    <source>
        <dbReference type="ARBA" id="ARBA00023157"/>
    </source>
</evidence>
<dbReference type="InterPro" id="IPR051275">
    <property type="entry name" value="Cell_adhesion_signaling"/>
</dbReference>
<dbReference type="CDD" id="cd00198">
    <property type="entry name" value="vWFA"/>
    <property type="match status" value="1"/>
</dbReference>
<dbReference type="InterPro" id="IPR001604">
    <property type="entry name" value="Endo_G_ENPP1-like_dom"/>
</dbReference>
<dbReference type="PANTHER" id="PTHR11640:SF158">
    <property type="entry name" value="V-SET AND IMMUNOGLOBULIN DOMAIN-CONTAINING PROTEIN 10-LIKE 2"/>
    <property type="match status" value="1"/>
</dbReference>
<evidence type="ECO:0000256" key="2">
    <source>
        <dbReference type="ARBA" id="ARBA00004613"/>
    </source>
</evidence>
<keyword evidence="4 9" id="KW-0732">Signal</keyword>
<feature type="domain" description="Ig-like" evidence="11">
    <location>
        <begin position="972"/>
        <end position="1048"/>
    </location>
</feature>
<dbReference type="GO" id="GO:0005886">
    <property type="term" value="C:plasma membrane"/>
    <property type="evidence" value="ECO:0007669"/>
    <property type="project" value="TreeGrafter"/>
</dbReference>
<dbReference type="RefSeq" id="XP_026751605.2">
    <property type="nucleotide sequence ID" value="XM_026895804.3"/>
</dbReference>
<keyword evidence="5" id="KW-0472">Membrane</keyword>
<evidence type="ECO:0000313" key="12">
    <source>
        <dbReference type="Proteomes" id="UP001652740"/>
    </source>
</evidence>
<feature type="domain" description="Ig-like" evidence="11">
    <location>
        <begin position="878"/>
        <end position="955"/>
    </location>
</feature>
<keyword evidence="8" id="KW-0393">Immunoglobulin domain</keyword>
<dbReference type="Pfam" id="PF07679">
    <property type="entry name" value="I-set"/>
    <property type="match status" value="4"/>
</dbReference>
<evidence type="ECO:0000256" key="5">
    <source>
        <dbReference type="ARBA" id="ARBA00023136"/>
    </source>
</evidence>
<dbReference type="CDD" id="cd00096">
    <property type="entry name" value="Ig"/>
    <property type="match status" value="3"/>
</dbReference>
<dbReference type="GO" id="GO:0050808">
    <property type="term" value="P:synapse organization"/>
    <property type="evidence" value="ECO:0007669"/>
    <property type="project" value="TreeGrafter"/>
</dbReference>
<dbReference type="Pfam" id="PF13927">
    <property type="entry name" value="Ig_3"/>
    <property type="match status" value="3"/>
</dbReference>
<protein>
    <submittedName>
        <fullName evidence="13">Hemicentin-1-like</fullName>
    </submittedName>
</protein>
<dbReference type="GO" id="GO:0008046">
    <property type="term" value="F:axon guidance receptor activity"/>
    <property type="evidence" value="ECO:0007669"/>
    <property type="project" value="TreeGrafter"/>
</dbReference>
<dbReference type="PROSITE" id="PS50234">
    <property type="entry name" value="VWFA"/>
    <property type="match status" value="1"/>
</dbReference>
<feature type="domain" description="Ig-like" evidence="11">
    <location>
        <begin position="611"/>
        <end position="696"/>
    </location>
</feature>
<evidence type="ECO:0000259" key="11">
    <source>
        <dbReference type="PROSITE" id="PS50835"/>
    </source>
</evidence>
<keyword evidence="6" id="KW-1015">Disulfide bond</keyword>
<evidence type="ECO:0000256" key="3">
    <source>
        <dbReference type="ARBA" id="ARBA00022525"/>
    </source>
</evidence>
<dbReference type="GO" id="GO:0043025">
    <property type="term" value="C:neuronal cell body"/>
    <property type="evidence" value="ECO:0007669"/>
    <property type="project" value="TreeGrafter"/>
</dbReference>
<keyword evidence="12" id="KW-1185">Reference proteome</keyword>
<name>A0A6J1WDD0_GALME</name>
<feature type="chain" id="PRO_5047393923" evidence="9">
    <location>
        <begin position="25"/>
        <end position="1516"/>
    </location>
</feature>
<dbReference type="SUPFAM" id="SSF53300">
    <property type="entry name" value="vWA-like"/>
    <property type="match status" value="1"/>
</dbReference>
<accession>A0A6J1WDD0</accession>
<dbReference type="InterPro" id="IPR002035">
    <property type="entry name" value="VWF_A"/>
</dbReference>